<reference evidence="6 7" key="1">
    <citation type="submission" date="2017-08" db="EMBL/GenBank/DDBJ databases">
        <authorList>
            <person name="Park S.-J."/>
            <person name="Kim H."/>
        </authorList>
    </citation>
    <scope>NUCLEOTIDE SEQUENCE [LARGE SCALE GENOMIC DNA]</scope>
    <source>
        <strain evidence="7">ye3</strain>
    </source>
</reference>
<evidence type="ECO:0000256" key="4">
    <source>
        <dbReference type="ARBA" id="ARBA00023136"/>
    </source>
</evidence>
<dbReference type="PANTHER" id="PTHR35371:SF1">
    <property type="entry name" value="BLR7753 PROTEIN"/>
    <property type="match status" value="1"/>
</dbReference>
<organism evidence="6 7">
    <name type="scientific">Pollutimonas thiosulfatoxidans</name>
    <dbReference type="NCBI Taxonomy" id="2028345"/>
    <lineage>
        <taxon>Bacteria</taxon>
        <taxon>Pseudomonadati</taxon>
        <taxon>Pseudomonadota</taxon>
        <taxon>Betaproteobacteria</taxon>
        <taxon>Burkholderiales</taxon>
        <taxon>Alcaligenaceae</taxon>
        <taxon>Pollutimonas</taxon>
    </lineage>
</organism>
<dbReference type="OrthoDB" id="513661at2"/>
<dbReference type="AlphaFoldDB" id="A0A410G9C9"/>
<comment type="subcellular location">
    <subcellularLocation>
        <location evidence="1">Membrane</location>
    </subcellularLocation>
</comment>
<sequence length="124" mass="13578">MDSIVWLMLAAALLPYAAAIAAKAGGSAFDNNEPRSWLARQEGWRARANAAQKNLFESLPFFYAAVLLALYAQVSEGWLLMLMSAWVGVRMIYIGVYVAGYGAIRSAVWALAFIINIAILFLAM</sequence>
<dbReference type="InterPro" id="IPR023352">
    <property type="entry name" value="MAPEG-like_dom_sf"/>
</dbReference>
<proteinExistence type="predicted"/>
<keyword evidence="2 5" id="KW-0812">Transmembrane</keyword>
<evidence type="ECO:0000313" key="6">
    <source>
        <dbReference type="EMBL" id="QAA92877.1"/>
    </source>
</evidence>
<name>A0A410G9C9_9BURK</name>
<evidence type="ECO:0008006" key="8">
    <source>
        <dbReference type="Google" id="ProtNLM"/>
    </source>
</evidence>
<dbReference type="Gene3D" id="1.20.120.550">
    <property type="entry name" value="Membrane associated eicosanoid/glutathione metabolism-like domain"/>
    <property type="match status" value="1"/>
</dbReference>
<feature type="transmembrane region" description="Helical" evidence="5">
    <location>
        <begin position="79"/>
        <end position="100"/>
    </location>
</feature>
<keyword evidence="7" id="KW-1185">Reference proteome</keyword>
<dbReference type="KEGG" id="pus:CKA81_02730"/>
<dbReference type="PANTHER" id="PTHR35371">
    <property type="entry name" value="INNER MEMBRANE PROTEIN"/>
    <property type="match status" value="1"/>
</dbReference>
<feature type="transmembrane region" description="Helical" evidence="5">
    <location>
        <begin position="55"/>
        <end position="72"/>
    </location>
</feature>
<evidence type="ECO:0000313" key="7">
    <source>
        <dbReference type="Proteomes" id="UP000283474"/>
    </source>
</evidence>
<accession>A0A410G9C9</accession>
<dbReference type="Pfam" id="PF01124">
    <property type="entry name" value="MAPEG"/>
    <property type="match status" value="1"/>
</dbReference>
<keyword evidence="3 5" id="KW-1133">Transmembrane helix</keyword>
<evidence type="ECO:0000256" key="1">
    <source>
        <dbReference type="ARBA" id="ARBA00004370"/>
    </source>
</evidence>
<dbReference type="Proteomes" id="UP000283474">
    <property type="component" value="Chromosome"/>
</dbReference>
<evidence type="ECO:0000256" key="3">
    <source>
        <dbReference type="ARBA" id="ARBA00022989"/>
    </source>
</evidence>
<dbReference type="GO" id="GO:0016020">
    <property type="term" value="C:membrane"/>
    <property type="evidence" value="ECO:0007669"/>
    <property type="project" value="UniProtKB-SubCell"/>
</dbReference>
<dbReference type="EMBL" id="CP022987">
    <property type="protein sequence ID" value="QAA92877.1"/>
    <property type="molecule type" value="Genomic_DNA"/>
</dbReference>
<dbReference type="SUPFAM" id="SSF161084">
    <property type="entry name" value="MAPEG domain-like"/>
    <property type="match status" value="1"/>
</dbReference>
<feature type="transmembrane region" description="Helical" evidence="5">
    <location>
        <begin position="106"/>
        <end position="123"/>
    </location>
</feature>
<gene>
    <name evidence="6" type="ORF">CKA81_02730</name>
</gene>
<dbReference type="InterPro" id="IPR001129">
    <property type="entry name" value="Membr-assoc_MAPEG"/>
</dbReference>
<keyword evidence="4 5" id="KW-0472">Membrane</keyword>
<dbReference type="RefSeq" id="WP_128353929.1">
    <property type="nucleotide sequence ID" value="NZ_CP022987.1"/>
</dbReference>
<protein>
    <recommendedName>
        <fullName evidence="8">Glutathione metabolism protein</fullName>
    </recommendedName>
</protein>
<evidence type="ECO:0000256" key="2">
    <source>
        <dbReference type="ARBA" id="ARBA00022692"/>
    </source>
</evidence>
<evidence type="ECO:0000256" key="5">
    <source>
        <dbReference type="SAM" id="Phobius"/>
    </source>
</evidence>